<keyword evidence="8" id="KW-1185">Reference proteome</keyword>
<evidence type="ECO:0000256" key="1">
    <source>
        <dbReference type="ARBA" id="ARBA00004448"/>
    </source>
</evidence>
<organism evidence="7 8">
    <name type="scientific">Tortispora caseinolytica NRRL Y-17796</name>
    <dbReference type="NCBI Taxonomy" id="767744"/>
    <lineage>
        <taxon>Eukaryota</taxon>
        <taxon>Fungi</taxon>
        <taxon>Dikarya</taxon>
        <taxon>Ascomycota</taxon>
        <taxon>Saccharomycotina</taxon>
        <taxon>Trigonopsidomycetes</taxon>
        <taxon>Trigonopsidales</taxon>
        <taxon>Trigonopsidaceae</taxon>
        <taxon>Tortispora</taxon>
    </lineage>
</organism>
<dbReference type="GO" id="GO:0045271">
    <property type="term" value="C:respiratory chain complex I"/>
    <property type="evidence" value="ECO:0007669"/>
    <property type="project" value="InterPro"/>
</dbReference>
<evidence type="ECO:0000256" key="3">
    <source>
        <dbReference type="ARBA" id="ARBA00022792"/>
    </source>
</evidence>
<evidence type="ECO:0000313" key="7">
    <source>
        <dbReference type="EMBL" id="ODV90021.1"/>
    </source>
</evidence>
<keyword evidence="5" id="KW-0496">Mitochondrion</keyword>
<keyword evidence="4" id="KW-1133">Transmembrane helix</keyword>
<proteinExistence type="predicted"/>
<reference evidence="8" key="1">
    <citation type="submission" date="2016-02" db="EMBL/GenBank/DDBJ databases">
        <title>Comparative genomics of biotechnologically important yeasts.</title>
        <authorList>
            <consortium name="DOE Joint Genome Institute"/>
            <person name="Riley R."/>
            <person name="Haridas S."/>
            <person name="Wolfe K.H."/>
            <person name="Lopes M.R."/>
            <person name="Hittinger C.T."/>
            <person name="Goker M."/>
            <person name="Salamov A."/>
            <person name="Wisecaver J."/>
            <person name="Long T.M."/>
            <person name="Aerts A.L."/>
            <person name="Barry K."/>
            <person name="Choi C."/>
            <person name="Clum A."/>
            <person name="Coughlan A.Y."/>
            <person name="Deshpande S."/>
            <person name="Douglass A.P."/>
            <person name="Hanson S.J."/>
            <person name="Klenk H.-P."/>
            <person name="Labutti K."/>
            <person name="Lapidus A."/>
            <person name="Lindquist E."/>
            <person name="Lipzen A."/>
            <person name="Meier-Kolthoff J.P."/>
            <person name="Ohm R.A."/>
            <person name="Otillar R.P."/>
            <person name="Pangilinan J."/>
            <person name="Peng Y."/>
            <person name="Rokas A."/>
            <person name="Rosa C.A."/>
            <person name="Scheuner C."/>
            <person name="Sibirny A.A."/>
            <person name="Slot J.C."/>
            <person name="Stielow J.B."/>
            <person name="Sun H."/>
            <person name="Kurtzman C.P."/>
            <person name="Blackwell M."/>
            <person name="Jeffries T.W."/>
            <person name="Grigoriev I.V."/>
        </authorList>
    </citation>
    <scope>NUCLEOTIDE SEQUENCE [LARGE SCALE GENOMIC DNA]</scope>
    <source>
        <strain evidence="8">NRRL Y-17796</strain>
    </source>
</reference>
<dbReference type="Proteomes" id="UP000095023">
    <property type="component" value="Unassembled WGS sequence"/>
</dbReference>
<dbReference type="GO" id="GO:0006120">
    <property type="term" value="P:mitochondrial electron transport, NADH to ubiquinone"/>
    <property type="evidence" value="ECO:0007669"/>
    <property type="project" value="InterPro"/>
</dbReference>
<accession>A0A1E4TE38</accession>
<dbReference type="GO" id="GO:0005743">
    <property type="term" value="C:mitochondrial inner membrane"/>
    <property type="evidence" value="ECO:0007669"/>
    <property type="project" value="UniProtKB-SubCell"/>
</dbReference>
<gene>
    <name evidence="7" type="ORF">CANCADRAFT_99630</name>
</gene>
<dbReference type="EMBL" id="KV453842">
    <property type="protein sequence ID" value="ODV90021.1"/>
    <property type="molecule type" value="Genomic_DNA"/>
</dbReference>
<evidence type="ECO:0000313" key="8">
    <source>
        <dbReference type="Proteomes" id="UP000095023"/>
    </source>
</evidence>
<keyword evidence="2" id="KW-0812">Transmembrane</keyword>
<evidence type="ECO:0000256" key="2">
    <source>
        <dbReference type="ARBA" id="ARBA00022692"/>
    </source>
</evidence>
<dbReference type="Pfam" id="PF02466">
    <property type="entry name" value="Tim17"/>
    <property type="match status" value="1"/>
</dbReference>
<evidence type="ECO:0000256" key="6">
    <source>
        <dbReference type="ARBA" id="ARBA00023136"/>
    </source>
</evidence>
<sequence length="189" mass="20502">MSETTLHVPDLTLTPAREFHPRNTRSDTSKMFGLSTFVGLMVASLENSMSKTRTGPLGVFTTYGGSIGYFAALGTSFQFVSSCSANLREKEDGWNETIGGAAAGCVVAFKRRTVGALFGYPLLFATTIGLLQWTGGKLSMGERAPMYAPDSVLDTKYEKQGFWEIVHRRPLSQTISELGEGRGISAKLE</sequence>
<dbReference type="PANTHER" id="PTHR21382">
    <property type="entry name" value="NADH-UBIQUINONE OXIDOREDUCTASE SUBUNIT"/>
    <property type="match status" value="1"/>
</dbReference>
<evidence type="ECO:0000256" key="4">
    <source>
        <dbReference type="ARBA" id="ARBA00022989"/>
    </source>
</evidence>
<protein>
    <submittedName>
        <fullName evidence="7">Uncharacterized protein</fullName>
    </submittedName>
</protein>
<dbReference type="PANTHER" id="PTHR21382:SF1">
    <property type="entry name" value="NADH DEHYDROGENASE [UBIQUINONE] 1 ALPHA SUBCOMPLEX SUBUNIT 11"/>
    <property type="match status" value="1"/>
</dbReference>
<dbReference type="OrthoDB" id="1913277at2759"/>
<dbReference type="AlphaFoldDB" id="A0A1E4TE38"/>
<keyword evidence="6" id="KW-0472">Membrane</keyword>
<name>A0A1E4TE38_9ASCO</name>
<dbReference type="InterPro" id="IPR039205">
    <property type="entry name" value="NDUFA11"/>
</dbReference>
<evidence type="ECO:0000256" key="5">
    <source>
        <dbReference type="ARBA" id="ARBA00023128"/>
    </source>
</evidence>
<comment type="subcellular location">
    <subcellularLocation>
        <location evidence="1">Mitochondrion inner membrane</location>
        <topology evidence="1">Multi-pass membrane protein</topology>
    </subcellularLocation>
</comment>
<keyword evidence="3" id="KW-0999">Mitochondrion inner membrane</keyword>